<dbReference type="EMBL" id="BTSX01000001">
    <property type="protein sequence ID" value="GMS80504.1"/>
    <property type="molecule type" value="Genomic_DNA"/>
</dbReference>
<dbReference type="Proteomes" id="UP001432027">
    <property type="component" value="Unassembled WGS sequence"/>
</dbReference>
<name>A0AAV5SGG7_9BILA</name>
<evidence type="ECO:0000313" key="2">
    <source>
        <dbReference type="EMBL" id="GMS80504.1"/>
    </source>
</evidence>
<keyword evidence="1" id="KW-0812">Transmembrane</keyword>
<sequence length="280" mass="31577">MLFTCSICIRDELAFPLNLLSPLSPPPSLLMFSFISIGLLPFRVPSVATILAILIVGVHSASPSPSPDKECNKETLTTDGGVKTLLKPDNPNPLGRHSTNALSYKYPNRCPEGEELTLTTKKYGVFKLDYIQCKKGEWVMKMRMTDDMYEHKPFQQISKYFNEKIGNYDNYLSCEKKEVMTFGEELSKINGTLKSKHEEYLKEEKNVQVLAIIVALIPAVLLISLQLYVLHGCGWMKRKLMKKKKQAVEAENQNQVVRDSKKDTVAEPVDIDKVGETMVG</sequence>
<comment type="caution">
    <text evidence="2">The sequence shown here is derived from an EMBL/GenBank/DDBJ whole genome shotgun (WGS) entry which is preliminary data.</text>
</comment>
<feature type="transmembrane region" description="Helical" evidence="1">
    <location>
        <begin position="209"/>
        <end position="230"/>
    </location>
</feature>
<accession>A0AAV5SGG7</accession>
<gene>
    <name evidence="2" type="ORF">PENTCL1PPCAC_2679</name>
</gene>
<protein>
    <submittedName>
        <fullName evidence="2">Uncharacterized protein</fullName>
    </submittedName>
</protein>
<keyword evidence="3" id="KW-1185">Reference proteome</keyword>
<evidence type="ECO:0000313" key="3">
    <source>
        <dbReference type="Proteomes" id="UP001432027"/>
    </source>
</evidence>
<reference evidence="2" key="1">
    <citation type="submission" date="2023-10" db="EMBL/GenBank/DDBJ databases">
        <title>Genome assembly of Pristionchus species.</title>
        <authorList>
            <person name="Yoshida K."/>
            <person name="Sommer R.J."/>
        </authorList>
    </citation>
    <scope>NUCLEOTIDE SEQUENCE</scope>
    <source>
        <strain evidence="2">RS0144</strain>
    </source>
</reference>
<proteinExistence type="predicted"/>
<evidence type="ECO:0000256" key="1">
    <source>
        <dbReference type="SAM" id="Phobius"/>
    </source>
</evidence>
<dbReference type="AlphaFoldDB" id="A0AAV5SGG7"/>
<organism evidence="2 3">
    <name type="scientific">Pristionchus entomophagus</name>
    <dbReference type="NCBI Taxonomy" id="358040"/>
    <lineage>
        <taxon>Eukaryota</taxon>
        <taxon>Metazoa</taxon>
        <taxon>Ecdysozoa</taxon>
        <taxon>Nematoda</taxon>
        <taxon>Chromadorea</taxon>
        <taxon>Rhabditida</taxon>
        <taxon>Rhabditina</taxon>
        <taxon>Diplogasteromorpha</taxon>
        <taxon>Diplogasteroidea</taxon>
        <taxon>Neodiplogasteridae</taxon>
        <taxon>Pristionchus</taxon>
    </lineage>
</organism>
<keyword evidence="1" id="KW-0472">Membrane</keyword>
<keyword evidence="1" id="KW-1133">Transmembrane helix</keyword>